<sequence length="259" mass="30146">NLDTEIDIENDLGGVFMDSISYIAEHYKQFLFIVTFLRGQIKCSFTRTSMLLELALNGCTTIPTSENELRTAILKTNNIIRLMDNCWMLITFEEIGDNSHKCNRLIGLSYLASFSESAINFRDRLKFQNPDERPTVANAIEDICLNILLYGLPGEFSKYDKRHDNDLSDISNISIIPTKEEALLLDTQFHLLREDMMTPFVKKIRNDMQSFMYIYYDVEFVGITCRRRNGIENTLRFTPPPVRGSYYDSKTYWEIIQAY</sequence>
<accession>A0A9W4SEX1</accession>
<name>A0A9W4SEX1_9GLOM</name>
<dbReference type="OrthoDB" id="2423195at2759"/>
<dbReference type="AlphaFoldDB" id="A0A9W4SEX1"/>
<keyword evidence="2" id="KW-1185">Reference proteome</keyword>
<gene>
    <name evidence="1" type="ORF">FWILDA_LOCUS2626</name>
</gene>
<feature type="non-terminal residue" evidence="1">
    <location>
        <position position="259"/>
    </location>
</feature>
<comment type="caution">
    <text evidence="1">The sequence shown here is derived from an EMBL/GenBank/DDBJ whole genome shotgun (WGS) entry which is preliminary data.</text>
</comment>
<dbReference type="EMBL" id="CAMKVN010000314">
    <property type="protein sequence ID" value="CAI2166537.1"/>
    <property type="molecule type" value="Genomic_DNA"/>
</dbReference>
<evidence type="ECO:0000313" key="1">
    <source>
        <dbReference type="EMBL" id="CAI2166537.1"/>
    </source>
</evidence>
<protein>
    <submittedName>
        <fullName evidence="1">4585_t:CDS:1</fullName>
    </submittedName>
</protein>
<reference evidence="1" key="1">
    <citation type="submission" date="2022-08" db="EMBL/GenBank/DDBJ databases">
        <authorList>
            <person name="Kallberg Y."/>
            <person name="Tangrot J."/>
            <person name="Rosling A."/>
        </authorList>
    </citation>
    <scope>NUCLEOTIDE SEQUENCE</scope>
    <source>
        <strain evidence="1">Wild A</strain>
    </source>
</reference>
<dbReference type="Proteomes" id="UP001153678">
    <property type="component" value="Unassembled WGS sequence"/>
</dbReference>
<proteinExistence type="predicted"/>
<evidence type="ECO:0000313" key="2">
    <source>
        <dbReference type="Proteomes" id="UP001153678"/>
    </source>
</evidence>
<organism evidence="1 2">
    <name type="scientific">Funneliformis geosporum</name>
    <dbReference type="NCBI Taxonomy" id="1117311"/>
    <lineage>
        <taxon>Eukaryota</taxon>
        <taxon>Fungi</taxon>
        <taxon>Fungi incertae sedis</taxon>
        <taxon>Mucoromycota</taxon>
        <taxon>Glomeromycotina</taxon>
        <taxon>Glomeromycetes</taxon>
        <taxon>Glomerales</taxon>
        <taxon>Glomeraceae</taxon>
        <taxon>Funneliformis</taxon>
    </lineage>
</organism>